<feature type="transmembrane region" description="Helical" evidence="10">
    <location>
        <begin position="12"/>
        <end position="30"/>
    </location>
</feature>
<dbReference type="GO" id="GO:0043772">
    <property type="term" value="F:acyl-phosphate glycerol-3-phosphate acyltransferase activity"/>
    <property type="evidence" value="ECO:0007669"/>
    <property type="project" value="UniProtKB-UniRule"/>
</dbReference>
<keyword evidence="7 10" id="KW-0472">Membrane</keyword>
<dbReference type="Pfam" id="PF02660">
    <property type="entry name" value="G3P_acyltransf"/>
    <property type="match status" value="1"/>
</dbReference>
<evidence type="ECO:0000256" key="9">
    <source>
        <dbReference type="ARBA" id="ARBA00023264"/>
    </source>
</evidence>
<evidence type="ECO:0000256" key="3">
    <source>
        <dbReference type="ARBA" id="ARBA00022679"/>
    </source>
</evidence>
<comment type="subcellular location">
    <subcellularLocation>
        <location evidence="10">Cell membrane</location>
        <topology evidence="10">Multi-pass membrane protein</topology>
    </subcellularLocation>
</comment>
<dbReference type="InterPro" id="IPR003811">
    <property type="entry name" value="G3P_acylTferase_PlsY"/>
</dbReference>
<dbReference type="PANTHER" id="PTHR30309:SF0">
    <property type="entry name" value="GLYCEROL-3-PHOSPHATE ACYLTRANSFERASE-RELATED"/>
    <property type="match status" value="1"/>
</dbReference>
<evidence type="ECO:0000256" key="1">
    <source>
        <dbReference type="ARBA" id="ARBA00022475"/>
    </source>
</evidence>
<feature type="transmembrane region" description="Helical" evidence="10">
    <location>
        <begin position="145"/>
        <end position="164"/>
    </location>
</feature>
<dbReference type="PANTHER" id="PTHR30309">
    <property type="entry name" value="INNER MEMBRANE PROTEIN YGIH"/>
    <property type="match status" value="1"/>
</dbReference>
<feature type="transmembrane region" description="Helical" evidence="10">
    <location>
        <begin position="56"/>
        <end position="76"/>
    </location>
</feature>
<evidence type="ECO:0000313" key="11">
    <source>
        <dbReference type="EMBL" id="RFP60888.1"/>
    </source>
</evidence>
<dbReference type="EC" id="2.3.1.275" evidence="10"/>
<keyword evidence="6 10" id="KW-0443">Lipid metabolism</keyword>
<keyword evidence="3 10" id="KW-0808">Transferase</keyword>
<evidence type="ECO:0000256" key="8">
    <source>
        <dbReference type="ARBA" id="ARBA00023209"/>
    </source>
</evidence>
<comment type="subunit">
    <text evidence="10">Probably interacts with PlsX.</text>
</comment>
<evidence type="ECO:0000256" key="6">
    <source>
        <dbReference type="ARBA" id="ARBA00023098"/>
    </source>
</evidence>
<comment type="caution">
    <text evidence="11">The sequence shown here is derived from an EMBL/GenBank/DDBJ whole genome shotgun (WGS) entry which is preliminary data.</text>
</comment>
<keyword evidence="11" id="KW-0012">Acyltransferase</keyword>
<dbReference type="GO" id="GO:0005886">
    <property type="term" value="C:plasma membrane"/>
    <property type="evidence" value="ECO:0007669"/>
    <property type="project" value="UniProtKB-SubCell"/>
</dbReference>
<dbReference type="AlphaFoldDB" id="A0A372DMR1"/>
<feature type="transmembrane region" description="Helical" evidence="10">
    <location>
        <begin position="88"/>
        <end position="106"/>
    </location>
</feature>
<evidence type="ECO:0000256" key="7">
    <source>
        <dbReference type="ARBA" id="ARBA00023136"/>
    </source>
</evidence>
<evidence type="ECO:0000313" key="12">
    <source>
        <dbReference type="Proteomes" id="UP000262917"/>
    </source>
</evidence>
<feature type="transmembrane region" description="Helical" evidence="10">
    <location>
        <begin position="118"/>
        <end position="139"/>
    </location>
</feature>
<dbReference type="UniPathway" id="UPA00085"/>
<sequence length="216" mass="22254">MGIPGDLPVNFALVLLAYLLGSLSGSLLLGRLRGVDIRTLGSGNAGGSNALRTQGAWFALGTVIVDVGKGALAAWLALRLLPPAASSAWLYACALAAVAGHVWPLFHGFRGGKGAATLAGTLAVVWPGALALVLAVWLLSLAVGGYASVSTLLAGLALALLALLSGAEWPRLAFAVAAAALLLYTHRANLARLRAGSESRFERARVLGRWWARRGD</sequence>
<keyword evidence="4 10" id="KW-0812">Transmembrane</keyword>
<dbReference type="HAMAP" id="MF_01043">
    <property type="entry name" value="PlsY"/>
    <property type="match status" value="1"/>
</dbReference>
<comment type="pathway">
    <text evidence="10">Lipid metabolism; phospholipid metabolism.</text>
</comment>
<name>A0A372DMR1_9GAMM</name>
<gene>
    <name evidence="10" type="primary">plsY</name>
    <name evidence="11" type="ORF">D0Y53_07060</name>
</gene>
<dbReference type="Proteomes" id="UP000262917">
    <property type="component" value="Unassembled WGS sequence"/>
</dbReference>
<keyword evidence="1 10" id="KW-1003">Cell membrane</keyword>
<dbReference type="SMART" id="SM01207">
    <property type="entry name" value="G3P_acyltransf"/>
    <property type="match status" value="1"/>
</dbReference>
<organism evidence="11 12">
    <name type="scientific">Cognatiluteimonas weifangensis</name>
    <dbReference type="NCBI Taxonomy" id="2303539"/>
    <lineage>
        <taxon>Bacteria</taxon>
        <taxon>Pseudomonadati</taxon>
        <taxon>Pseudomonadota</taxon>
        <taxon>Gammaproteobacteria</taxon>
        <taxon>Lysobacterales</taxon>
        <taxon>Lysobacteraceae</taxon>
        <taxon>Cognatiluteimonas</taxon>
    </lineage>
</organism>
<evidence type="ECO:0000256" key="4">
    <source>
        <dbReference type="ARBA" id="ARBA00022692"/>
    </source>
</evidence>
<dbReference type="EMBL" id="QVPD01000005">
    <property type="protein sequence ID" value="RFP60888.1"/>
    <property type="molecule type" value="Genomic_DNA"/>
</dbReference>
<dbReference type="GO" id="GO:0008654">
    <property type="term" value="P:phospholipid biosynthetic process"/>
    <property type="evidence" value="ECO:0007669"/>
    <property type="project" value="UniProtKB-UniRule"/>
</dbReference>
<keyword evidence="5 10" id="KW-1133">Transmembrane helix</keyword>
<comment type="catalytic activity">
    <reaction evidence="10">
        <text>an acyl phosphate + sn-glycerol 3-phosphate = a 1-acyl-sn-glycero-3-phosphate + phosphate</text>
        <dbReference type="Rhea" id="RHEA:34075"/>
        <dbReference type="ChEBI" id="CHEBI:43474"/>
        <dbReference type="ChEBI" id="CHEBI:57597"/>
        <dbReference type="ChEBI" id="CHEBI:57970"/>
        <dbReference type="ChEBI" id="CHEBI:59918"/>
        <dbReference type="EC" id="2.3.1.275"/>
    </reaction>
</comment>
<protein>
    <recommendedName>
        <fullName evidence="10">Glycerol-3-phosphate acyltransferase</fullName>
    </recommendedName>
    <alternativeName>
        <fullName evidence="10">Acyl-PO4 G3P acyltransferase</fullName>
    </alternativeName>
    <alternativeName>
        <fullName evidence="10">Acyl-phosphate--glycerol-3-phosphate acyltransferase</fullName>
    </alternativeName>
    <alternativeName>
        <fullName evidence="10">G3P acyltransferase</fullName>
        <shortName evidence="10">GPAT</shortName>
        <ecNumber evidence="10">2.3.1.275</ecNumber>
    </alternativeName>
    <alternativeName>
        <fullName evidence="10">Lysophosphatidic acid synthase</fullName>
        <shortName evidence="10">LPA synthase</shortName>
    </alternativeName>
</protein>
<evidence type="ECO:0000256" key="2">
    <source>
        <dbReference type="ARBA" id="ARBA00022516"/>
    </source>
</evidence>
<comment type="function">
    <text evidence="10">Catalyzes the transfer of an acyl group from acyl-phosphate (acyl-PO(4)) to glycerol-3-phosphate (G3P) to form lysophosphatidic acid (LPA). This enzyme utilizes acyl-phosphate as fatty acyl donor, but not acyl-CoA or acyl-ACP.</text>
</comment>
<accession>A0A372DMR1</accession>
<keyword evidence="12" id="KW-1185">Reference proteome</keyword>
<proteinExistence type="inferred from homology"/>
<keyword evidence="9 10" id="KW-1208">Phospholipid metabolism</keyword>
<comment type="similarity">
    <text evidence="10">Belongs to the PlsY family.</text>
</comment>
<evidence type="ECO:0000256" key="5">
    <source>
        <dbReference type="ARBA" id="ARBA00022989"/>
    </source>
</evidence>
<keyword evidence="8 10" id="KW-0594">Phospholipid biosynthesis</keyword>
<evidence type="ECO:0000256" key="10">
    <source>
        <dbReference type="HAMAP-Rule" id="MF_01043"/>
    </source>
</evidence>
<keyword evidence="2 10" id="KW-0444">Lipid biosynthesis</keyword>
<reference evidence="11 12" key="1">
    <citation type="submission" date="2018-08" db="EMBL/GenBank/DDBJ databases">
        <title>Lysobacter weifangensis sp. nov., a new member of the family 'Xanthomonadaceae', isolated from soil in a farmland.</title>
        <authorList>
            <person name="Zhao H."/>
        </authorList>
    </citation>
    <scope>NUCLEOTIDE SEQUENCE [LARGE SCALE GENOMIC DNA]</scope>
    <source>
        <strain evidence="11 12">WF-2</strain>
    </source>
</reference>